<reference evidence="2 3" key="1">
    <citation type="submission" date="2023-02" db="EMBL/GenBank/DDBJ databases">
        <title>Microbacterium betulae sp. nov., isolated from birch wood.</title>
        <authorList>
            <person name="Pasciak M."/>
            <person name="Pawlik K.J."/>
            <person name="Martynowski D."/>
            <person name="Laczmanski L."/>
            <person name="Ciekot J."/>
            <person name="Szponar B."/>
            <person name="Wojcik-Fatla A."/>
            <person name="Mackiewicz B."/>
            <person name="Farian E."/>
            <person name="Cholewa G."/>
            <person name="Cholewa A."/>
            <person name="Dutkiewicz J."/>
        </authorList>
    </citation>
    <scope>NUCLEOTIDE SEQUENCE [LARGE SCALE GENOMIC DNA]</scope>
    <source>
        <strain evidence="2 3">AB</strain>
    </source>
</reference>
<protein>
    <submittedName>
        <fullName evidence="2">Polysaccharide pyruvyl transferase family protein</fullName>
    </submittedName>
</protein>
<evidence type="ECO:0000259" key="1">
    <source>
        <dbReference type="Pfam" id="PF04230"/>
    </source>
</evidence>
<dbReference type="RefSeq" id="WP_317138837.1">
    <property type="nucleotide sequence ID" value="NZ_CP118157.1"/>
</dbReference>
<keyword evidence="2" id="KW-0808">Transferase</keyword>
<gene>
    <name evidence="2" type="ORF">N8K70_13350</name>
</gene>
<dbReference type="InterPro" id="IPR007345">
    <property type="entry name" value="Polysacch_pyruvyl_Trfase"/>
</dbReference>
<dbReference type="AlphaFoldDB" id="A0AA97I6D9"/>
<keyword evidence="3" id="KW-1185">Reference proteome</keyword>
<dbReference type="Proteomes" id="UP001305498">
    <property type="component" value="Chromosome"/>
</dbReference>
<name>A0AA97I6D9_9MICO</name>
<accession>A0AA97I6D9</accession>
<sequence>MPVEVVHFNPLRRRPGLRGRFVPKRPLNNFGDLIGPIIVSHLIEQRALRQPDREHRLLAVGSIMKLSRPGDTVWGTGVNGKSMDAGAAPDIDVRAVRGPRTRETLLGLGTDVPEVYGDPALLWSRFWPREDYLRDNGGHTRHEVTVVPNFHDRDKAVGPHVVDPLQDPFEVVREIALSDFVCGSSLHGIVIAESFGIPARLVKPGAEPSFKYDDYYAGTGREVHSAATSVDEAIRLGGEPPAVFDGDALLAAFPEDLWDKAG</sequence>
<evidence type="ECO:0000313" key="3">
    <source>
        <dbReference type="Proteomes" id="UP001305498"/>
    </source>
</evidence>
<evidence type="ECO:0000313" key="2">
    <source>
        <dbReference type="EMBL" id="WOF22365.1"/>
    </source>
</evidence>
<dbReference type="Pfam" id="PF04230">
    <property type="entry name" value="PS_pyruv_trans"/>
    <property type="match status" value="1"/>
</dbReference>
<dbReference type="GO" id="GO:0016740">
    <property type="term" value="F:transferase activity"/>
    <property type="evidence" value="ECO:0007669"/>
    <property type="project" value="UniProtKB-KW"/>
</dbReference>
<dbReference type="KEGG" id="mbet:N8K70_13350"/>
<feature type="domain" description="Polysaccharide pyruvyl transferase" evidence="1">
    <location>
        <begin position="88"/>
        <end position="200"/>
    </location>
</feature>
<organism evidence="2 3">
    <name type="scientific">Microbacterium betulae</name>
    <dbReference type="NCBI Taxonomy" id="2981139"/>
    <lineage>
        <taxon>Bacteria</taxon>
        <taxon>Bacillati</taxon>
        <taxon>Actinomycetota</taxon>
        <taxon>Actinomycetes</taxon>
        <taxon>Micrococcales</taxon>
        <taxon>Microbacteriaceae</taxon>
        <taxon>Microbacterium</taxon>
    </lineage>
</organism>
<proteinExistence type="predicted"/>
<dbReference type="EMBL" id="CP118157">
    <property type="protein sequence ID" value="WOF22365.1"/>
    <property type="molecule type" value="Genomic_DNA"/>
</dbReference>